<evidence type="ECO:0000313" key="1">
    <source>
        <dbReference type="EMBL" id="KAK3399848.1"/>
    </source>
</evidence>
<feature type="non-terminal residue" evidence="1">
    <location>
        <position position="1"/>
    </location>
</feature>
<protein>
    <submittedName>
        <fullName evidence="1">Uncharacterized protein</fullName>
    </submittedName>
</protein>
<dbReference type="EMBL" id="JAUTDP010000004">
    <property type="protein sequence ID" value="KAK3399848.1"/>
    <property type="molecule type" value="Genomic_DNA"/>
</dbReference>
<accession>A0AAE0UD93</accession>
<name>A0AAE0UD93_SORBR</name>
<reference evidence="1" key="1">
    <citation type="journal article" date="2023" name="Mol. Phylogenet. Evol.">
        <title>Genome-scale phylogeny and comparative genomics of the fungal order Sordariales.</title>
        <authorList>
            <person name="Hensen N."/>
            <person name="Bonometti L."/>
            <person name="Westerberg I."/>
            <person name="Brannstrom I.O."/>
            <person name="Guillou S."/>
            <person name="Cros-Aarteil S."/>
            <person name="Calhoun S."/>
            <person name="Haridas S."/>
            <person name="Kuo A."/>
            <person name="Mondo S."/>
            <person name="Pangilinan J."/>
            <person name="Riley R."/>
            <person name="LaButti K."/>
            <person name="Andreopoulos B."/>
            <person name="Lipzen A."/>
            <person name="Chen C."/>
            <person name="Yan M."/>
            <person name="Daum C."/>
            <person name="Ng V."/>
            <person name="Clum A."/>
            <person name="Steindorff A."/>
            <person name="Ohm R.A."/>
            <person name="Martin F."/>
            <person name="Silar P."/>
            <person name="Natvig D.O."/>
            <person name="Lalanne C."/>
            <person name="Gautier V."/>
            <person name="Ament-Velasquez S.L."/>
            <person name="Kruys A."/>
            <person name="Hutchinson M.I."/>
            <person name="Powell A.J."/>
            <person name="Barry K."/>
            <person name="Miller A.N."/>
            <person name="Grigoriev I.V."/>
            <person name="Debuchy R."/>
            <person name="Gladieux P."/>
            <person name="Hiltunen Thoren M."/>
            <person name="Johannesson H."/>
        </authorList>
    </citation>
    <scope>NUCLEOTIDE SEQUENCE</scope>
    <source>
        <strain evidence="1">FGSC 1904</strain>
    </source>
</reference>
<dbReference type="AlphaFoldDB" id="A0AAE0UD93"/>
<keyword evidence="2" id="KW-1185">Reference proteome</keyword>
<reference evidence="1" key="2">
    <citation type="submission" date="2023-07" db="EMBL/GenBank/DDBJ databases">
        <authorList>
            <consortium name="Lawrence Berkeley National Laboratory"/>
            <person name="Haridas S."/>
            <person name="Hensen N."/>
            <person name="Bonometti L."/>
            <person name="Westerberg I."/>
            <person name="Brannstrom I.O."/>
            <person name="Guillou S."/>
            <person name="Cros-Aarteil S."/>
            <person name="Calhoun S."/>
            <person name="Kuo A."/>
            <person name="Mondo S."/>
            <person name="Pangilinan J."/>
            <person name="Riley R."/>
            <person name="LaButti K."/>
            <person name="Andreopoulos B."/>
            <person name="Lipzen A."/>
            <person name="Chen C."/>
            <person name="Yanf M."/>
            <person name="Daum C."/>
            <person name="Ng V."/>
            <person name="Clum A."/>
            <person name="Steindorff A."/>
            <person name="Ohm R."/>
            <person name="Martin F."/>
            <person name="Silar P."/>
            <person name="Natvig D."/>
            <person name="Lalanne C."/>
            <person name="Gautier V."/>
            <person name="Ament-velasquez S.L."/>
            <person name="Kruys A."/>
            <person name="Hutchinson M.I."/>
            <person name="Powell A.J."/>
            <person name="Barry K."/>
            <person name="Miller A.N."/>
            <person name="Grigoriev I.V."/>
            <person name="Debuchy R."/>
            <person name="Gladieux P."/>
            <person name="Thoren M.H."/>
            <person name="Johannesson H."/>
        </authorList>
    </citation>
    <scope>NUCLEOTIDE SEQUENCE</scope>
    <source>
        <strain evidence="1">FGSC 1904</strain>
    </source>
</reference>
<dbReference type="Proteomes" id="UP001281003">
    <property type="component" value="Unassembled WGS sequence"/>
</dbReference>
<organism evidence="1 2">
    <name type="scientific">Sordaria brevicollis</name>
    <dbReference type="NCBI Taxonomy" id="83679"/>
    <lineage>
        <taxon>Eukaryota</taxon>
        <taxon>Fungi</taxon>
        <taxon>Dikarya</taxon>
        <taxon>Ascomycota</taxon>
        <taxon>Pezizomycotina</taxon>
        <taxon>Sordariomycetes</taxon>
        <taxon>Sordariomycetidae</taxon>
        <taxon>Sordariales</taxon>
        <taxon>Sordariaceae</taxon>
        <taxon>Sordaria</taxon>
    </lineage>
</organism>
<sequence length="62" mass="7307">FEEIGKITLLLMYKDYVPFKTYSKKRVRKIRRGSSSLIEIILGNEGVEELLILLTLLKYPYL</sequence>
<gene>
    <name evidence="1" type="ORF">B0T20DRAFT_318178</name>
</gene>
<feature type="non-terminal residue" evidence="1">
    <location>
        <position position="62"/>
    </location>
</feature>
<evidence type="ECO:0000313" key="2">
    <source>
        <dbReference type="Proteomes" id="UP001281003"/>
    </source>
</evidence>
<comment type="caution">
    <text evidence="1">The sequence shown here is derived from an EMBL/GenBank/DDBJ whole genome shotgun (WGS) entry which is preliminary data.</text>
</comment>
<proteinExistence type="predicted"/>